<comment type="cofactor">
    <cofactor evidence="10">
        <name>Mg(2+)</name>
        <dbReference type="ChEBI" id="CHEBI:18420"/>
    </cofactor>
    <text evidence="10">Binds 1 Mg(2+) ion per subunit.</text>
</comment>
<dbReference type="InterPro" id="IPR029061">
    <property type="entry name" value="THDP-binding"/>
</dbReference>
<keyword evidence="8 10" id="KW-0786">Thiamine pyrophosphate</keyword>
<dbReference type="PROSITE" id="PS00802">
    <property type="entry name" value="TRANSKETOLASE_2"/>
    <property type="match status" value="1"/>
</dbReference>
<comment type="function">
    <text evidence="10">Catalyzes the acyloin condensation reaction between C atoms 2 and 3 of pyruvate and glyceraldehyde 3-phosphate to yield 1-deoxy-D-xylulose-5-phosphate (DXP).</text>
</comment>
<evidence type="ECO:0000256" key="5">
    <source>
        <dbReference type="ARBA" id="ARBA00022723"/>
    </source>
</evidence>
<dbReference type="NCBIfam" id="NF003933">
    <property type="entry name" value="PRK05444.2-2"/>
    <property type="match status" value="1"/>
</dbReference>
<evidence type="ECO:0000256" key="8">
    <source>
        <dbReference type="ARBA" id="ARBA00023052"/>
    </source>
</evidence>
<proteinExistence type="inferred from homology"/>
<feature type="binding site" evidence="10">
    <location>
        <position position="197"/>
    </location>
    <ligand>
        <name>thiamine diphosphate</name>
        <dbReference type="ChEBI" id="CHEBI:58937"/>
    </ligand>
</feature>
<dbReference type="Gene3D" id="3.40.50.970">
    <property type="match status" value="2"/>
</dbReference>
<comment type="caution">
    <text evidence="12">The sequence shown here is derived from an EMBL/GenBank/DDBJ whole genome shotgun (WGS) entry which is preliminary data.</text>
</comment>
<evidence type="ECO:0000256" key="3">
    <source>
        <dbReference type="ARBA" id="ARBA00011738"/>
    </source>
</evidence>
<dbReference type="SMART" id="SM00861">
    <property type="entry name" value="Transket_pyr"/>
    <property type="match status" value="1"/>
</dbReference>
<evidence type="ECO:0000256" key="9">
    <source>
        <dbReference type="ARBA" id="ARBA00023229"/>
    </source>
</evidence>
<evidence type="ECO:0000259" key="11">
    <source>
        <dbReference type="SMART" id="SM00861"/>
    </source>
</evidence>
<feature type="binding site" evidence="10">
    <location>
        <position position="167"/>
    </location>
    <ligand>
        <name>Mg(2+)</name>
        <dbReference type="ChEBI" id="CHEBI:18420"/>
    </ligand>
</feature>
<gene>
    <name evidence="10 12" type="primary">dxs</name>
    <name evidence="12" type="ORF">OHJ16_03690</name>
</gene>
<sequence>MSEKTVLAGPASPGEAGVALPRTPLLSSIARPSDLDRLTSEDLVALAGEIRRYLVATVARTGGHLGPNLGVVELTLALHRTFRSPRDTIVFDTGHQAYVHKLLTGRQDFTHLRERGGLSGYPARSESVHDVVENSHASTSLSWADGIARANLLQGHEDRHVVAVIGDGALTGGMAWEALDNIADSSDKHLVIVVNDNGRSYAPTIGGLAHHLDALRTNPGYERMLAGVKRILLTQGAPGRAAFDALHGLKRGLKDVLVPSAFFEDLGIKYTGPVDGHDETALEFALTRAREYADPVIVHVITQKGRGYTPAEKDVADRFHAVGRIHPETGLPIVPSRFGWTSVFAEEVLALARGDQRIVAVTAAMQQPVGLQPMADAFPERVIDVGIAEQHALTVSAGMAFAGLHPVVALYATFLNRAFDQVLMDVGLHRAGVTIVLDRAGLTGTDGASHNGMWDMALLAHVPGLRLAAPRDEATLREDLRTAVATPDAPTVVRYPKGALPERAPAGRILGPPDDPFEAVDVLAEPDDGAPAGGPRQGLLLVAVGAMTPAVLAAGRELAAEGRAVTVMAPRWVVPVPRTLVEAARSFAGVVVVEDGLVDGGVGSRLRDAIEDEAAAGAGRGPLVARVGVPRRFLGTATREQLLADFGMDPAGIAATARHLLGALRLAPDPSAAVGRLSYCRDRPRLREDAKTWAQAGNAHARTVEAPDNETGL</sequence>
<dbReference type="EC" id="2.2.1.7" evidence="10"/>
<evidence type="ECO:0000256" key="1">
    <source>
        <dbReference type="ARBA" id="ARBA00004980"/>
    </source>
</evidence>
<keyword evidence="6 10" id="KW-0460">Magnesium</keyword>
<dbReference type="InterPro" id="IPR005475">
    <property type="entry name" value="Transketolase-like_Pyr-bd"/>
</dbReference>
<dbReference type="Gene3D" id="3.40.50.920">
    <property type="match status" value="1"/>
</dbReference>
<dbReference type="SUPFAM" id="SSF52518">
    <property type="entry name" value="Thiamin diphosphate-binding fold (THDP-binding)"/>
    <property type="match status" value="1"/>
</dbReference>
<dbReference type="Pfam" id="PF02779">
    <property type="entry name" value="Transket_pyr"/>
    <property type="match status" value="1"/>
</dbReference>
<reference evidence="12" key="1">
    <citation type="submission" date="2022-10" db="EMBL/GenBank/DDBJ databases">
        <title>Genome sequence of Actinomyces israelii ATCC 10048.</title>
        <authorList>
            <person name="Watt R.M."/>
            <person name="Tong W.M."/>
        </authorList>
    </citation>
    <scope>NUCLEOTIDE SEQUENCE</scope>
    <source>
        <strain evidence="12">ATCC 10048</strain>
    </source>
</reference>
<dbReference type="EMBL" id="JAPTMY010000005">
    <property type="protein sequence ID" value="MCZ0857147.1"/>
    <property type="molecule type" value="Genomic_DNA"/>
</dbReference>
<dbReference type="CDD" id="cd02007">
    <property type="entry name" value="TPP_DXS"/>
    <property type="match status" value="1"/>
</dbReference>
<evidence type="ECO:0000256" key="7">
    <source>
        <dbReference type="ARBA" id="ARBA00022977"/>
    </source>
</evidence>
<evidence type="ECO:0000256" key="4">
    <source>
        <dbReference type="ARBA" id="ARBA00022679"/>
    </source>
</evidence>
<comment type="catalytic activity">
    <reaction evidence="10">
        <text>D-glyceraldehyde 3-phosphate + pyruvate + H(+) = 1-deoxy-D-xylulose 5-phosphate + CO2</text>
        <dbReference type="Rhea" id="RHEA:12605"/>
        <dbReference type="ChEBI" id="CHEBI:15361"/>
        <dbReference type="ChEBI" id="CHEBI:15378"/>
        <dbReference type="ChEBI" id="CHEBI:16526"/>
        <dbReference type="ChEBI" id="CHEBI:57792"/>
        <dbReference type="ChEBI" id="CHEBI:59776"/>
        <dbReference type="EC" id="2.2.1.7"/>
    </reaction>
</comment>
<comment type="similarity">
    <text evidence="2 10">Belongs to the transketolase family. DXPS subfamily.</text>
</comment>
<keyword evidence="7 10" id="KW-0784">Thiamine biosynthesis</keyword>
<dbReference type="PANTHER" id="PTHR43322">
    <property type="entry name" value="1-D-DEOXYXYLULOSE 5-PHOSPHATE SYNTHASE-RELATED"/>
    <property type="match status" value="1"/>
</dbReference>
<keyword evidence="13" id="KW-1185">Reference proteome</keyword>
<dbReference type="PANTHER" id="PTHR43322:SF5">
    <property type="entry name" value="1-DEOXY-D-XYLULOSE-5-PHOSPHATE SYNTHASE, CHLOROPLASTIC"/>
    <property type="match status" value="1"/>
</dbReference>
<evidence type="ECO:0000256" key="6">
    <source>
        <dbReference type="ARBA" id="ARBA00022842"/>
    </source>
</evidence>
<organism evidence="12 13">
    <name type="scientific">Actinomyces israelii</name>
    <dbReference type="NCBI Taxonomy" id="1659"/>
    <lineage>
        <taxon>Bacteria</taxon>
        <taxon>Bacillati</taxon>
        <taxon>Actinomycetota</taxon>
        <taxon>Actinomycetes</taxon>
        <taxon>Actinomycetales</taxon>
        <taxon>Actinomycetaceae</taxon>
        <taxon>Actinomyces</taxon>
    </lineage>
</organism>
<dbReference type="CDD" id="cd07033">
    <property type="entry name" value="TPP_PYR_DXS_TK_like"/>
    <property type="match status" value="1"/>
</dbReference>
<dbReference type="InterPro" id="IPR033248">
    <property type="entry name" value="Transketolase_C"/>
</dbReference>
<feature type="binding site" evidence="10">
    <location>
        <position position="308"/>
    </location>
    <ligand>
        <name>thiamine diphosphate</name>
        <dbReference type="ChEBI" id="CHEBI:58937"/>
    </ligand>
</feature>
<dbReference type="GO" id="GO:0008661">
    <property type="term" value="F:1-deoxy-D-xylulose-5-phosphate synthase activity"/>
    <property type="evidence" value="ECO:0007669"/>
    <property type="project" value="UniProtKB-EC"/>
</dbReference>
<dbReference type="RefSeq" id="WP_268916787.1">
    <property type="nucleotide sequence ID" value="NZ_CP124548.1"/>
</dbReference>
<feature type="binding site" evidence="10">
    <location>
        <position position="197"/>
    </location>
    <ligand>
        <name>Mg(2+)</name>
        <dbReference type="ChEBI" id="CHEBI:18420"/>
    </ligand>
</feature>
<accession>A0ABT4I5Y8</accession>
<keyword evidence="5 10" id="KW-0479">Metal-binding</keyword>
<dbReference type="InterPro" id="IPR005477">
    <property type="entry name" value="Dxylulose-5-P_synthase"/>
</dbReference>
<feature type="binding site" evidence="10">
    <location>
        <position position="389"/>
    </location>
    <ligand>
        <name>thiamine diphosphate</name>
        <dbReference type="ChEBI" id="CHEBI:58937"/>
    </ligand>
</feature>
<comment type="cofactor">
    <cofactor evidence="10">
        <name>thiamine diphosphate</name>
        <dbReference type="ChEBI" id="CHEBI:58937"/>
    </cofactor>
    <text evidence="10">Binds 1 thiamine pyrophosphate per subunit.</text>
</comment>
<dbReference type="HAMAP" id="MF_00315">
    <property type="entry name" value="DXP_synth"/>
    <property type="match status" value="1"/>
</dbReference>
<dbReference type="InterPro" id="IPR009014">
    <property type="entry name" value="Transketo_C/PFOR_II"/>
</dbReference>
<feature type="binding site" evidence="10">
    <location>
        <begin position="168"/>
        <end position="169"/>
    </location>
    <ligand>
        <name>thiamine diphosphate</name>
        <dbReference type="ChEBI" id="CHEBI:58937"/>
    </ligand>
</feature>
<comment type="subunit">
    <text evidence="3 10">Homodimer.</text>
</comment>
<dbReference type="Pfam" id="PF13292">
    <property type="entry name" value="DXP_synthase_N"/>
    <property type="match status" value="1"/>
</dbReference>
<name>A0ABT4I5Y8_9ACTO</name>
<feature type="binding site" evidence="10">
    <location>
        <begin position="135"/>
        <end position="137"/>
    </location>
    <ligand>
        <name>thiamine diphosphate</name>
        <dbReference type="ChEBI" id="CHEBI:58937"/>
    </ligand>
</feature>
<dbReference type="NCBIfam" id="TIGR00204">
    <property type="entry name" value="dxs"/>
    <property type="match status" value="1"/>
</dbReference>
<dbReference type="Pfam" id="PF02780">
    <property type="entry name" value="Transketolase_C"/>
    <property type="match status" value="1"/>
</dbReference>
<evidence type="ECO:0000256" key="2">
    <source>
        <dbReference type="ARBA" id="ARBA00011081"/>
    </source>
</evidence>
<evidence type="ECO:0000313" key="12">
    <source>
        <dbReference type="EMBL" id="MCZ0857147.1"/>
    </source>
</evidence>
<keyword evidence="9 10" id="KW-0414">Isoprene biosynthesis</keyword>
<dbReference type="Proteomes" id="UP001072034">
    <property type="component" value="Unassembled WGS sequence"/>
</dbReference>
<protein>
    <recommendedName>
        <fullName evidence="10">1-deoxy-D-xylulose-5-phosphate synthase</fullName>
        <ecNumber evidence="10">2.2.1.7</ecNumber>
    </recommendedName>
    <alternativeName>
        <fullName evidence="10">1-deoxyxylulose-5-phosphate synthase</fullName>
        <shortName evidence="10">DXP synthase</shortName>
        <shortName evidence="10">DXPS</shortName>
    </alternativeName>
</protein>
<comment type="pathway">
    <text evidence="1 10">Metabolic intermediate biosynthesis; 1-deoxy-D-xylulose 5-phosphate biosynthesis; 1-deoxy-D-xylulose 5-phosphate from D-glyceraldehyde 3-phosphate and pyruvate: step 1/1.</text>
</comment>
<evidence type="ECO:0000313" key="13">
    <source>
        <dbReference type="Proteomes" id="UP001072034"/>
    </source>
</evidence>
<dbReference type="InterPro" id="IPR020826">
    <property type="entry name" value="Transketolase_BS"/>
</dbReference>
<feature type="domain" description="Transketolase-like pyrimidine-binding" evidence="11">
    <location>
        <begin position="338"/>
        <end position="502"/>
    </location>
</feature>
<dbReference type="SUPFAM" id="SSF52922">
    <property type="entry name" value="TK C-terminal domain-like"/>
    <property type="match status" value="1"/>
</dbReference>
<keyword evidence="4 10" id="KW-0808">Transferase</keyword>
<evidence type="ECO:0000256" key="10">
    <source>
        <dbReference type="HAMAP-Rule" id="MF_00315"/>
    </source>
</evidence>
<feature type="binding site" evidence="10">
    <location>
        <position position="95"/>
    </location>
    <ligand>
        <name>thiamine diphosphate</name>
        <dbReference type="ChEBI" id="CHEBI:58937"/>
    </ligand>
</feature>